<keyword evidence="7" id="KW-1185">Reference proteome</keyword>
<dbReference type="RefSeq" id="WP_286345500.1">
    <property type="nucleotide sequence ID" value="NZ_AP027732.1"/>
</dbReference>
<dbReference type="SUPFAM" id="SSF46689">
    <property type="entry name" value="Homeodomain-like"/>
    <property type="match status" value="1"/>
</dbReference>
<evidence type="ECO:0000256" key="1">
    <source>
        <dbReference type="ARBA" id="ARBA00023015"/>
    </source>
</evidence>
<dbReference type="InterPro" id="IPR011075">
    <property type="entry name" value="TetR_C"/>
</dbReference>
<dbReference type="Pfam" id="PF16859">
    <property type="entry name" value="TetR_C_11"/>
    <property type="match status" value="1"/>
</dbReference>
<evidence type="ECO:0000259" key="5">
    <source>
        <dbReference type="PROSITE" id="PS50977"/>
    </source>
</evidence>
<sequence length="198" mass="21057">MSGRSRRRGADLEDAIFDATLDELASHGMAGLTFETIAAAAGAGKASLYRRWADPEQLVLAVLARSEDDAEQGEHPSGTRLTPTGDLREELIAFLGDLADGLTTPVGRALPPLLLERERRPEMWERIVTLLVEPRQRLITEAMGRAAGRGEIPADAVTPSRVSAGAALVLGRHLTTGPVDPATIVAIVDDVVLPALRG</sequence>
<evidence type="ECO:0000256" key="2">
    <source>
        <dbReference type="ARBA" id="ARBA00023125"/>
    </source>
</evidence>
<evidence type="ECO:0000313" key="6">
    <source>
        <dbReference type="EMBL" id="BDZ48536.1"/>
    </source>
</evidence>
<evidence type="ECO:0000256" key="4">
    <source>
        <dbReference type="PROSITE-ProRule" id="PRU00335"/>
    </source>
</evidence>
<dbReference type="Gene3D" id="1.10.357.10">
    <property type="entry name" value="Tetracycline Repressor, domain 2"/>
    <property type="match status" value="1"/>
</dbReference>
<proteinExistence type="predicted"/>
<reference evidence="7" key="1">
    <citation type="journal article" date="2019" name="Int. J. Syst. Evol. Microbiol.">
        <title>The Global Catalogue of Microorganisms (GCM) 10K type strain sequencing project: providing services to taxonomists for standard genome sequencing and annotation.</title>
        <authorList>
            <consortium name="The Broad Institute Genomics Platform"/>
            <consortium name="The Broad Institute Genome Sequencing Center for Infectious Disease"/>
            <person name="Wu L."/>
            <person name="Ma J."/>
        </authorList>
    </citation>
    <scope>NUCLEOTIDE SEQUENCE [LARGE SCALE GENOMIC DNA]</scope>
    <source>
        <strain evidence="7">NBRC 108728</strain>
    </source>
</reference>
<dbReference type="Pfam" id="PF00440">
    <property type="entry name" value="TetR_N"/>
    <property type="match status" value="1"/>
</dbReference>
<organism evidence="6 7">
    <name type="scientific">Frondihabitans sucicola</name>
    <dbReference type="NCBI Taxonomy" id="1268041"/>
    <lineage>
        <taxon>Bacteria</taxon>
        <taxon>Bacillati</taxon>
        <taxon>Actinomycetota</taxon>
        <taxon>Actinomycetes</taxon>
        <taxon>Micrococcales</taxon>
        <taxon>Microbacteriaceae</taxon>
        <taxon>Frondihabitans</taxon>
    </lineage>
</organism>
<keyword evidence="1" id="KW-0805">Transcription regulation</keyword>
<dbReference type="InterPro" id="IPR036271">
    <property type="entry name" value="Tet_transcr_reg_TetR-rel_C_sf"/>
</dbReference>
<dbReference type="SUPFAM" id="SSF48498">
    <property type="entry name" value="Tetracyclin repressor-like, C-terminal domain"/>
    <property type="match status" value="1"/>
</dbReference>
<feature type="domain" description="HTH tetR-type" evidence="5">
    <location>
        <begin position="10"/>
        <end position="70"/>
    </location>
</feature>
<dbReference type="PROSITE" id="PS50977">
    <property type="entry name" value="HTH_TETR_2"/>
    <property type="match status" value="1"/>
</dbReference>
<feature type="DNA-binding region" description="H-T-H motif" evidence="4">
    <location>
        <begin position="33"/>
        <end position="52"/>
    </location>
</feature>
<dbReference type="InterPro" id="IPR001647">
    <property type="entry name" value="HTH_TetR"/>
</dbReference>
<dbReference type="InterPro" id="IPR009057">
    <property type="entry name" value="Homeodomain-like_sf"/>
</dbReference>
<dbReference type="PANTHER" id="PTHR30055:SF225">
    <property type="entry name" value="TRANSCRIPTIONAL REGULATORY PROTEIN-RELATED"/>
    <property type="match status" value="1"/>
</dbReference>
<name>A0ABN6XU93_9MICO</name>
<evidence type="ECO:0000313" key="7">
    <source>
        <dbReference type="Proteomes" id="UP001321486"/>
    </source>
</evidence>
<accession>A0ABN6XU93</accession>
<keyword evidence="3" id="KW-0804">Transcription</keyword>
<evidence type="ECO:0000256" key="3">
    <source>
        <dbReference type="ARBA" id="ARBA00023163"/>
    </source>
</evidence>
<dbReference type="EMBL" id="AP027732">
    <property type="protein sequence ID" value="BDZ48536.1"/>
    <property type="molecule type" value="Genomic_DNA"/>
</dbReference>
<dbReference type="InterPro" id="IPR050109">
    <property type="entry name" value="HTH-type_TetR-like_transc_reg"/>
</dbReference>
<dbReference type="Gene3D" id="1.10.10.60">
    <property type="entry name" value="Homeodomain-like"/>
    <property type="match status" value="1"/>
</dbReference>
<protein>
    <submittedName>
        <fullName evidence="6">TetR family transcriptional regulator</fullName>
    </submittedName>
</protein>
<dbReference type="Proteomes" id="UP001321486">
    <property type="component" value="Chromosome"/>
</dbReference>
<dbReference type="PANTHER" id="PTHR30055">
    <property type="entry name" value="HTH-TYPE TRANSCRIPTIONAL REGULATOR RUTR"/>
    <property type="match status" value="1"/>
</dbReference>
<gene>
    <name evidence="6" type="ORF">GCM10025867_07770</name>
</gene>
<keyword evidence="2 4" id="KW-0238">DNA-binding</keyword>